<accession>A0A0D9XW09</accession>
<evidence type="ECO:0000313" key="1">
    <source>
        <dbReference type="EnsemblPlants" id="LPERR12G00480.1"/>
    </source>
</evidence>
<dbReference type="HOGENOM" id="CLU_2501178_0_0_1"/>
<keyword evidence="2" id="KW-1185">Reference proteome</keyword>
<dbReference type="STRING" id="77586.A0A0D9XW09"/>
<protein>
    <submittedName>
        <fullName evidence="1">Uncharacterized protein</fullName>
    </submittedName>
</protein>
<organism evidence="1 2">
    <name type="scientific">Leersia perrieri</name>
    <dbReference type="NCBI Taxonomy" id="77586"/>
    <lineage>
        <taxon>Eukaryota</taxon>
        <taxon>Viridiplantae</taxon>
        <taxon>Streptophyta</taxon>
        <taxon>Embryophyta</taxon>
        <taxon>Tracheophyta</taxon>
        <taxon>Spermatophyta</taxon>
        <taxon>Magnoliopsida</taxon>
        <taxon>Liliopsida</taxon>
        <taxon>Poales</taxon>
        <taxon>Poaceae</taxon>
        <taxon>BOP clade</taxon>
        <taxon>Oryzoideae</taxon>
        <taxon>Oryzeae</taxon>
        <taxon>Oryzinae</taxon>
        <taxon>Leersia</taxon>
    </lineage>
</organism>
<reference evidence="1" key="3">
    <citation type="submission" date="2015-04" db="UniProtKB">
        <authorList>
            <consortium name="EnsemblPlants"/>
        </authorList>
    </citation>
    <scope>IDENTIFICATION</scope>
</reference>
<dbReference type="Proteomes" id="UP000032180">
    <property type="component" value="Chromosome 12"/>
</dbReference>
<reference evidence="1 2" key="1">
    <citation type="submission" date="2012-08" db="EMBL/GenBank/DDBJ databases">
        <title>Oryza genome evolution.</title>
        <authorList>
            <person name="Wing R.A."/>
        </authorList>
    </citation>
    <scope>NUCLEOTIDE SEQUENCE</scope>
</reference>
<dbReference type="eggNOG" id="KOG1643">
    <property type="taxonomic scope" value="Eukaryota"/>
</dbReference>
<reference evidence="2" key="2">
    <citation type="submission" date="2013-12" db="EMBL/GenBank/DDBJ databases">
        <authorList>
            <person name="Yu Y."/>
            <person name="Lee S."/>
            <person name="de Baynast K."/>
            <person name="Wissotski M."/>
            <person name="Liu L."/>
            <person name="Talag J."/>
            <person name="Goicoechea J."/>
            <person name="Angelova A."/>
            <person name="Jetty R."/>
            <person name="Kudrna D."/>
            <person name="Golser W."/>
            <person name="Rivera L."/>
            <person name="Zhang J."/>
            <person name="Wing R."/>
        </authorList>
    </citation>
    <scope>NUCLEOTIDE SEQUENCE</scope>
</reference>
<name>A0A0D9XW09_9ORYZ</name>
<dbReference type="AlphaFoldDB" id="A0A0D9XW09"/>
<evidence type="ECO:0000313" key="2">
    <source>
        <dbReference type="Proteomes" id="UP000032180"/>
    </source>
</evidence>
<sequence>MEKIATVLNEAEVPFEDVVEVAVKGLLRLDFSMATQNCWVRKGDAFTGKIRSEVNVKNDTMSLFEKSSMVSPYAVQQQQLSFMTAQ</sequence>
<dbReference type="Gramene" id="LPERR12G00480.1">
    <property type="protein sequence ID" value="LPERR12G00480.1"/>
    <property type="gene ID" value="LPERR12G00480"/>
</dbReference>
<proteinExistence type="predicted"/>
<dbReference type="EnsemblPlants" id="LPERR12G00480.1">
    <property type="protein sequence ID" value="LPERR12G00480.1"/>
    <property type="gene ID" value="LPERR12G00480"/>
</dbReference>